<comment type="caution">
    <text evidence="2">The sequence shown here is derived from an EMBL/GenBank/DDBJ whole genome shotgun (WGS) entry which is preliminary data.</text>
</comment>
<dbReference type="Proteomes" id="UP000224567">
    <property type="component" value="Unassembled WGS sequence"/>
</dbReference>
<name>A0A2G2VKV4_CAPBA</name>
<proteinExistence type="predicted"/>
<feature type="region of interest" description="Disordered" evidence="1">
    <location>
        <begin position="162"/>
        <end position="183"/>
    </location>
</feature>
<dbReference type="AlphaFoldDB" id="A0A2G2VKV4"/>
<evidence type="ECO:0000313" key="2">
    <source>
        <dbReference type="EMBL" id="PHT33583.1"/>
    </source>
</evidence>
<dbReference type="OrthoDB" id="1645289at2759"/>
<dbReference type="PANTHER" id="PTHR11439:SF440">
    <property type="entry name" value="INTEGRASE CATALYTIC DOMAIN-CONTAINING PROTEIN"/>
    <property type="match status" value="1"/>
</dbReference>
<feature type="compositionally biased region" description="Basic and acidic residues" evidence="1">
    <location>
        <begin position="166"/>
        <end position="175"/>
    </location>
</feature>
<keyword evidence="3" id="KW-1185">Reference proteome</keyword>
<evidence type="ECO:0000313" key="3">
    <source>
        <dbReference type="Proteomes" id="UP000224567"/>
    </source>
</evidence>
<protein>
    <recommendedName>
        <fullName evidence="4">Retrovirus-related Pol polyprotein from transposon TNT 1-94</fullName>
    </recommendedName>
</protein>
<dbReference type="EMBL" id="MLFT02000011">
    <property type="protein sequence ID" value="PHT33583.1"/>
    <property type="molecule type" value="Genomic_DNA"/>
</dbReference>
<dbReference type="STRING" id="33114.A0A2G2VKV4"/>
<dbReference type="PANTHER" id="PTHR11439">
    <property type="entry name" value="GAG-POL-RELATED RETROTRANSPOSON"/>
    <property type="match status" value="1"/>
</dbReference>
<dbReference type="CDD" id="cd09272">
    <property type="entry name" value="RNase_HI_RT_Ty1"/>
    <property type="match status" value="1"/>
</dbReference>
<sequence length="546" mass="61157">MAMKRVLGYLKYTQDYALHYNEYPAVLEGYSDANWITGSNEVKSTSGYVFTIGGGAVSWKSSKQTCIARSTMESEFIALDKAGEEAEWLRNFLEDIPYWPKPVAPVCIHCDSQAAIDRAGSMMYSGKSRHIRRRHNTVRELLSSGIITIDYVKSKDNVSDPLTKGLSREGVERTSKGMGLRPRTSQHGAATAILAKLKAITRQWEVINERLDHMGVPREQVGYLDTHQDEDYSSCELRGKNVIPYTHMYVVAVLPSVGVHESSFCDTLDIVRSHEDQTLFIGTQALVDPLNDEIDSPRENDLCPSGASTYNLTKVPLPSDESIHTLVDPCEKQGESALVCELPTTSEGEQNDQPGVDDLDLLEYLENPSCDYLCEDDFDFGPLASRDGLYICEDNSCEREGDMCLEMPSTSSLCVSYVGHIPSGNFETSSKCMHGNPLFEVDLWNIFLNPLLVHDIFNSDKTGLLNFEDDTLRESESGRDLSPWLLLSFDPGLDSMSNPFQEGKDDTSQMYTLIFEDMIGGHHLKAQDLVTPRAQEYARKTRFEHK</sequence>
<evidence type="ECO:0000256" key="1">
    <source>
        <dbReference type="SAM" id="MobiDB-lite"/>
    </source>
</evidence>
<evidence type="ECO:0008006" key="4">
    <source>
        <dbReference type="Google" id="ProtNLM"/>
    </source>
</evidence>
<reference evidence="2 3" key="1">
    <citation type="journal article" date="2017" name="Genome Biol.">
        <title>New reference genome sequences of hot pepper reveal the massive evolution of plant disease-resistance genes by retroduplication.</title>
        <authorList>
            <person name="Kim S."/>
            <person name="Park J."/>
            <person name="Yeom S.I."/>
            <person name="Kim Y.M."/>
            <person name="Seo E."/>
            <person name="Kim K.T."/>
            <person name="Kim M.S."/>
            <person name="Lee J.M."/>
            <person name="Cheong K."/>
            <person name="Shin H.S."/>
            <person name="Kim S.B."/>
            <person name="Han K."/>
            <person name="Lee J."/>
            <person name="Park M."/>
            <person name="Lee H.A."/>
            <person name="Lee H.Y."/>
            <person name="Lee Y."/>
            <person name="Oh S."/>
            <person name="Lee J.H."/>
            <person name="Choi E."/>
            <person name="Choi E."/>
            <person name="Lee S.E."/>
            <person name="Jeon J."/>
            <person name="Kim H."/>
            <person name="Choi G."/>
            <person name="Song H."/>
            <person name="Lee J."/>
            <person name="Lee S.C."/>
            <person name="Kwon J.K."/>
            <person name="Lee H.Y."/>
            <person name="Koo N."/>
            <person name="Hong Y."/>
            <person name="Kim R.W."/>
            <person name="Kang W.H."/>
            <person name="Huh J.H."/>
            <person name="Kang B.C."/>
            <person name="Yang T.J."/>
            <person name="Lee Y.H."/>
            <person name="Bennetzen J.L."/>
            <person name="Choi D."/>
        </authorList>
    </citation>
    <scope>NUCLEOTIDE SEQUENCE [LARGE SCALE GENOMIC DNA]</scope>
    <source>
        <strain evidence="3">cv. PBC81</strain>
    </source>
</reference>
<organism evidence="2 3">
    <name type="scientific">Capsicum baccatum</name>
    <name type="common">Peruvian pepper</name>
    <dbReference type="NCBI Taxonomy" id="33114"/>
    <lineage>
        <taxon>Eukaryota</taxon>
        <taxon>Viridiplantae</taxon>
        <taxon>Streptophyta</taxon>
        <taxon>Embryophyta</taxon>
        <taxon>Tracheophyta</taxon>
        <taxon>Spermatophyta</taxon>
        <taxon>Magnoliopsida</taxon>
        <taxon>eudicotyledons</taxon>
        <taxon>Gunneridae</taxon>
        <taxon>Pentapetalae</taxon>
        <taxon>asterids</taxon>
        <taxon>lamiids</taxon>
        <taxon>Solanales</taxon>
        <taxon>Solanaceae</taxon>
        <taxon>Solanoideae</taxon>
        <taxon>Capsiceae</taxon>
        <taxon>Capsicum</taxon>
    </lineage>
</organism>
<accession>A0A2G2VKV4</accession>
<gene>
    <name evidence="2" type="ORF">CQW23_25383</name>
</gene>
<reference evidence="3" key="2">
    <citation type="journal article" date="2017" name="J. Anim. Genet.">
        <title>Multiple reference genome sequences of hot pepper reveal the massive evolution of plant disease resistance genes by retroduplication.</title>
        <authorList>
            <person name="Kim S."/>
            <person name="Park J."/>
            <person name="Yeom S.-I."/>
            <person name="Kim Y.-M."/>
            <person name="Seo E."/>
            <person name="Kim K.-T."/>
            <person name="Kim M.-S."/>
            <person name="Lee J.M."/>
            <person name="Cheong K."/>
            <person name="Shin H.-S."/>
            <person name="Kim S.-B."/>
            <person name="Han K."/>
            <person name="Lee J."/>
            <person name="Park M."/>
            <person name="Lee H.-A."/>
            <person name="Lee H.-Y."/>
            <person name="Lee Y."/>
            <person name="Oh S."/>
            <person name="Lee J.H."/>
            <person name="Choi E."/>
            <person name="Choi E."/>
            <person name="Lee S.E."/>
            <person name="Jeon J."/>
            <person name="Kim H."/>
            <person name="Choi G."/>
            <person name="Song H."/>
            <person name="Lee J."/>
            <person name="Lee S.-C."/>
            <person name="Kwon J.-K."/>
            <person name="Lee H.-Y."/>
            <person name="Koo N."/>
            <person name="Hong Y."/>
            <person name="Kim R.W."/>
            <person name="Kang W.-H."/>
            <person name="Huh J.H."/>
            <person name="Kang B.-C."/>
            <person name="Yang T.-J."/>
            <person name="Lee Y.-H."/>
            <person name="Bennetzen J.L."/>
            <person name="Choi D."/>
        </authorList>
    </citation>
    <scope>NUCLEOTIDE SEQUENCE [LARGE SCALE GENOMIC DNA]</scope>
    <source>
        <strain evidence="3">cv. PBC81</strain>
    </source>
</reference>